<evidence type="ECO:0000256" key="1">
    <source>
        <dbReference type="ARBA" id="ARBA00022679"/>
    </source>
</evidence>
<proteinExistence type="predicted"/>
<keyword evidence="2 4" id="KW-0548">Nucleotidyltransferase</keyword>
<dbReference type="SUPFAM" id="SSF53448">
    <property type="entry name" value="Nucleotide-diphospho-sugar transferases"/>
    <property type="match status" value="1"/>
</dbReference>
<dbReference type="CDD" id="cd06422">
    <property type="entry name" value="NTP_transferase_like_1"/>
    <property type="match status" value="1"/>
</dbReference>
<keyword evidence="1" id="KW-0808">Transferase</keyword>
<evidence type="ECO:0000313" key="5">
    <source>
        <dbReference type="Proteomes" id="UP000287410"/>
    </source>
</evidence>
<dbReference type="InterPro" id="IPR054790">
    <property type="entry name" value="MurU"/>
</dbReference>
<accession>A0ABY0BV00</accession>
<dbReference type="RefSeq" id="WP_126790205.1">
    <property type="nucleotide sequence ID" value="NZ_PIPN01000007.1"/>
</dbReference>
<evidence type="ECO:0000256" key="2">
    <source>
        <dbReference type="ARBA" id="ARBA00022695"/>
    </source>
</evidence>
<dbReference type="PANTHER" id="PTHR43584:SF8">
    <property type="entry name" value="N-ACETYLMURAMATE ALPHA-1-PHOSPHATE URIDYLYLTRANSFERASE"/>
    <property type="match status" value="1"/>
</dbReference>
<sequence>MRAMILAAGRGSRMRPLTDQLPKPLLTAAGTPLIDYHLHKLAKAGVTHVVINHAWLGQQLEAHIGDGSRFGVSVAWSPEPAGGLETAGGIIRALPMLGDEPFIVVNGDVWSDIDYHELPAQLGDAHGHLVLVENPPHHSEGDFALNHGRISLETTPRYTFSGVSVISPQLFAGFDEGFLKLRPVFEQAIHGGLLTGRLHQGYWCDVGTPQRLAELDRYLRIDLDH</sequence>
<dbReference type="PANTHER" id="PTHR43584">
    <property type="entry name" value="NUCLEOTIDYL TRANSFERASE"/>
    <property type="match status" value="1"/>
</dbReference>
<dbReference type="InterPro" id="IPR029044">
    <property type="entry name" value="Nucleotide-diphossugar_trans"/>
</dbReference>
<dbReference type="InterPro" id="IPR005835">
    <property type="entry name" value="NTP_transferase_dom"/>
</dbReference>
<evidence type="ECO:0000259" key="3">
    <source>
        <dbReference type="Pfam" id="PF00483"/>
    </source>
</evidence>
<comment type="caution">
    <text evidence="4">The sequence shown here is derived from an EMBL/GenBank/DDBJ whole genome shotgun (WGS) entry which is preliminary data.</text>
</comment>
<gene>
    <name evidence="4" type="ORF">CWE12_13310</name>
</gene>
<protein>
    <submittedName>
        <fullName evidence="4">Mannose-1-phosphate guanylyltransferase</fullName>
    </submittedName>
</protein>
<organism evidence="4 5">
    <name type="scientific">Aliidiomarina sedimenti</name>
    <dbReference type="NCBI Taxonomy" id="1933879"/>
    <lineage>
        <taxon>Bacteria</taxon>
        <taxon>Pseudomonadati</taxon>
        <taxon>Pseudomonadota</taxon>
        <taxon>Gammaproteobacteria</taxon>
        <taxon>Alteromonadales</taxon>
        <taxon>Idiomarinaceae</taxon>
        <taxon>Aliidiomarina</taxon>
    </lineage>
</organism>
<dbReference type="Pfam" id="PF00483">
    <property type="entry name" value="NTP_transferase"/>
    <property type="match status" value="1"/>
</dbReference>
<dbReference type="NCBIfam" id="NF045761">
    <property type="entry name" value="NAMPUrTaseMurU"/>
    <property type="match status" value="1"/>
</dbReference>
<dbReference type="Gene3D" id="3.90.550.10">
    <property type="entry name" value="Spore Coat Polysaccharide Biosynthesis Protein SpsA, Chain A"/>
    <property type="match status" value="1"/>
</dbReference>
<dbReference type="Proteomes" id="UP000287410">
    <property type="component" value="Unassembled WGS sequence"/>
</dbReference>
<reference evidence="4 5" key="1">
    <citation type="journal article" date="2018" name="Front. Microbiol.">
        <title>Genome-Based Analysis Reveals the Taxonomy and Diversity of the Family Idiomarinaceae.</title>
        <authorList>
            <person name="Liu Y."/>
            <person name="Lai Q."/>
            <person name="Shao Z."/>
        </authorList>
    </citation>
    <scope>NUCLEOTIDE SEQUENCE [LARGE SCALE GENOMIC DNA]</scope>
    <source>
        <strain evidence="4 5">GBSy1</strain>
    </source>
</reference>
<feature type="domain" description="Nucleotidyl transferase" evidence="3">
    <location>
        <begin position="3"/>
        <end position="125"/>
    </location>
</feature>
<evidence type="ECO:0000313" key="4">
    <source>
        <dbReference type="EMBL" id="RUO27907.1"/>
    </source>
</evidence>
<keyword evidence="5" id="KW-1185">Reference proteome</keyword>
<dbReference type="EMBL" id="PIPN01000007">
    <property type="protein sequence ID" value="RUO27907.1"/>
    <property type="molecule type" value="Genomic_DNA"/>
</dbReference>
<name>A0ABY0BV00_9GAMM</name>
<dbReference type="InterPro" id="IPR050065">
    <property type="entry name" value="GlmU-like"/>
</dbReference>
<dbReference type="GO" id="GO:0016779">
    <property type="term" value="F:nucleotidyltransferase activity"/>
    <property type="evidence" value="ECO:0007669"/>
    <property type="project" value="UniProtKB-KW"/>
</dbReference>